<name>A0A822UVV5_AGRTU</name>
<dbReference type="InterPro" id="IPR022243">
    <property type="entry name" value="DUF3768"/>
</dbReference>
<gene>
    <name evidence="1" type="ORF">AGR4A_Cc180029</name>
</gene>
<dbReference type="Pfam" id="PF12599">
    <property type="entry name" value="DUF3768"/>
    <property type="match status" value="1"/>
</dbReference>
<organism evidence="1 2">
    <name type="scientific">Agrobacterium tumefaciens str. B6</name>
    <dbReference type="NCBI Taxonomy" id="1183423"/>
    <lineage>
        <taxon>Bacteria</taxon>
        <taxon>Pseudomonadati</taxon>
        <taxon>Pseudomonadota</taxon>
        <taxon>Alphaproteobacteria</taxon>
        <taxon>Hyphomicrobiales</taxon>
        <taxon>Rhizobiaceae</taxon>
        <taxon>Rhizobium/Agrobacterium group</taxon>
        <taxon>Agrobacterium</taxon>
        <taxon>Agrobacterium tumefaciens complex</taxon>
    </lineage>
</organism>
<dbReference type="Proteomes" id="UP000192074">
    <property type="component" value="Unassembled WGS sequence"/>
</dbReference>
<evidence type="ECO:0000313" key="1">
    <source>
        <dbReference type="EMBL" id="CVI15144.1"/>
    </source>
</evidence>
<protein>
    <recommendedName>
        <fullName evidence="3">DUF3768 domain-containing protein</fullName>
    </recommendedName>
</protein>
<proteinExistence type="predicted"/>
<reference evidence="1 2" key="1">
    <citation type="submission" date="2016-01" db="EMBL/GenBank/DDBJ databases">
        <authorList>
            <person name="Regsiter A."/>
            <person name="william w."/>
        </authorList>
    </citation>
    <scope>NUCLEOTIDE SEQUENCE [LARGE SCALE GENOMIC DNA]</scope>
    <source>
        <strain evidence="1 2">B6</strain>
    </source>
</reference>
<dbReference type="EMBL" id="FCNL01000010">
    <property type="protein sequence ID" value="CVI15144.1"/>
    <property type="molecule type" value="Genomic_DNA"/>
</dbReference>
<dbReference type="AlphaFoldDB" id="A0A822UVV5"/>
<dbReference type="RefSeq" id="WP_060723174.1">
    <property type="nucleotide sequence ID" value="NZ_LMVK01000004.1"/>
</dbReference>
<comment type="caution">
    <text evidence="1">The sequence shown here is derived from an EMBL/GenBank/DDBJ whole genome shotgun (WGS) entry which is preliminary data.</text>
</comment>
<accession>A0A822UVV5</accession>
<evidence type="ECO:0008006" key="3">
    <source>
        <dbReference type="Google" id="ProtNLM"/>
    </source>
</evidence>
<evidence type="ECO:0000313" key="2">
    <source>
        <dbReference type="Proteomes" id="UP000192074"/>
    </source>
</evidence>
<sequence length="110" mass="12376">MTTAQTRRIRELNDVFRTTWLTGKVLLTSGIQNLPDSTQSSIAEAVQGFDAFTPDNDPHGEHDFGAVTIEGHKVFWKIDYYDPTLQYGSEAPENPAVTKRVLTIMLAEEY</sequence>